<evidence type="ECO:0000313" key="3">
    <source>
        <dbReference type="Proteomes" id="UP001347796"/>
    </source>
</evidence>
<evidence type="ECO:0000313" key="2">
    <source>
        <dbReference type="EMBL" id="KAK6168931.1"/>
    </source>
</evidence>
<accession>A0AAN8G6V3</accession>
<feature type="region of interest" description="Disordered" evidence="1">
    <location>
        <begin position="47"/>
        <end position="108"/>
    </location>
</feature>
<evidence type="ECO:0000256" key="1">
    <source>
        <dbReference type="SAM" id="MobiDB-lite"/>
    </source>
</evidence>
<dbReference type="EMBL" id="JAZGQO010000015">
    <property type="protein sequence ID" value="KAK6168931.1"/>
    <property type="molecule type" value="Genomic_DNA"/>
</dbReference>
<feature type="region of interest" description="Disordered" evidence="1">
    <location>
        <begin position="119"/>
        <end position="138"/>
    </location>
</feature>
<sequence length="138" mass="15239">MVLSSLLGCVVATMCVYSTPFILSFNRYRKIRHERIKKISSRFIKEGSVRKVDSDTRTTDSDVTRITDSSFSDNVGNAPTSSSSSSNSQESADDFEDQSNFMEVVGAAQMKEPVENSEKFCQDCGDNSTKTCDCCPSK</sequence>
<keyword evidence="3" id="KW-1185">Reference proteome</keyword>
<protein>
    <submittedName>
        <fullName evidence="2">Uncharacterized protein</fullName>
    </submittedName>
</protein>
<name>A0AAN8G6V3_PATCE</name>
<feature type="compositionally biased region" description="Low complexity" evidence="1">
    <location>
        <begin position="81"/>
        <end position="90"/>
    </location>
</feature>
<comment type="caution">
    <text evidence="2">The sequence shown here is derived from an EMBL/GenBank/DDBJ whole genome shotgun (WGS) entry which is preliminary data.</text>
</comment>
<proteinExistence type="predicted"/>
<feature type="compositionally biased region" description="Basic and acidic residues" evidence="1">
    <location>
        <begin position="47"/>
        <end position="65"/>
    </location>
</feature>
<reference evidence="2 3" key="1">
    <citation type="submission" date="2024-01" db="EMBL/GenBank/DDBJ databases">
        <title>The genome of the rayed Mediterranean limpet Patella caerulea (Linnaeus, 1758).</title>
        <authorList>
            <person name="Anh-Thu Weber A."/>
            <person name="Halstead-Nussloch G."/>
        </authorList>
    </citation>
    <scope>NUCLEOTIDE SEQUENCE [LARGE SCALE GENOMIC DNA]</scope>
    <source>
        <strain evidence="2">AATW-2023a</strain>
        <tissue evidence="2">Whole specimen</tissue>
    </source>
</reference>
<dbReference type="AlphaFoldDB" id="A0AAN8G6V3"/>
<dbReference type="Proteomes" id="UP001347796">
    <property type="component" value="Unassembled WGS sequence"/>
</dbReference>
<organism evidence="2 3">
    <name type="scientific">Patella caerulea</name>
    <name type="common">Rayed Mediterranean limpet</name>
    <dbReference type="NCBI Taxonomy" id="87958"/>
    <lineage>
        <taxon>Eukaryota</taxon>
        <taxon>Metazoa</taxon>
        <taxon>Spiralia</taxon>
        <taxon>Lophotrochozoa</taxon>
        <taxon>Mollusca</taxon>
        <taxon>Gastropoda</taxon>
        <taxon>Patellogastropoda</taxon>
        <taxon>Patelloidea</taxon>
        <taxon>Patellidae</taxon>
        <taxon>Patella</taxon>
    </lineage>
</organism>
<feature type="compositionally biased region" description="Polar residues" evidence="1">
    <location>
        <begin position="71"/>
        <end position="80"/>
    </location>
</feature>
<gene>
    <name evidence="2" type="ORF">SNE40_020084</name>
</gene>